<evidence type="ECO:0000313" key="9">
    <source>
        <dbReference type="Proteomes" id="UP000323046"/>
    </source>
</evidence>
<evidence type="ECO:0000256" key="3">
    <source>
        <dbReference type="ARBA" id="ARBA00013192"/>
    </source>
</evidence>
<dbReference type="CDD" id="cd06978">
    <property type="entry name" value="cupin_EctC"/>
    <property type="match status" value="1"/>
</dbReference>
<dbReference type="UniPathway" id="UPA00067">
    <property type="reaction ID" value="UER00123"/>
</dbReference>
<protein>
    <recommendedName>
        <fullName evidence="4">L-ectoine synthase</fullName>
        <ecNumber evidence="3">4.2.1.108</ecNumber>
    </recommendedName>
    <alternativeName>
        <fullName evidence="6">N-acetyldiaminobutyrate dehydratase</fullName>
    </alternativeName>
</protein>
<dbReference type="EC" id="4.2.1.108" evidence="3"/>
<evidence type="ECO:0000313" key="8">
    <source>
        <dbReference type="EMBL" id="QES31208.1"/>
    </source>
</evidence>
<proteinExistence type="inferred from homology"/>
<dbReference type="Gene3D" id="2.60.120.10">
    <property type="entry name" value="Jelly Rolls"/>
    <property type="match status" value="1"/>
</dbReference>
<reference evidence="8 9" key="1">
    <citation type="submission" date="2018-05" db="EMBL/GenBank/DDBJ databases">
        <title>Streptomyces venezuelae.</title>
        <authorList>
            <person name="Kim W."/>
            <person name="Lee N."/>
            <person name="Cho B.-K."/>
        </authorList>
    </citation>
    <scope>NUCLEOTIDE SEQUENCE [LARGE SCALE GENOMIC DNA]</scope>
    <source>
        <strain evidence="8 9">ATCC 14583</strain>
    </source>
</reference>
<evidence type="ECO:0000256" key="4">
    <source>
        <dbReference type="ARBA" id="ARBA00019707"/>
    </source>
</evidence>
<dbReference type="EMBL" id="CP029193">
    <property type="protein sequence ID" value="QES31208.1"/>
    <property type="molecule type" value="Genomic_DNA"/>
</dbReference>
<accession>A0A5P2BNA7</accession>
<sequence length="167" mass="18689">MPTVPKGIARWAYPYFPWNTDADFHRLVTRPSRKYRLLGRCTLLVRSVEDVVGSEYDVDWGNGTSRRLLVQADELGFSLTETYVQPGSESYLRYDNHQEVCYCVSGAGSVETADGLFDIKPGMLYAPGMGEPHILRSEHGMTLMCVFSPALQGPEKHLLTPGVHSSY</sequence>
<name>A0A5P2BNA7_STRVZ</name>
<dbReference type="AlphaFoldDB" id="A0A5P2BNA7"/>
<evidence type="ECO:0000256" key="5">
    <source>
        <dbReference type="ARBA" id="ARBA00023239"/>
    </source>
</evidence>
<dbReference type="GO" id="GO:0033990">
    <property type="term" value="F:ectoine synthase activity"/>
    <property type="evidence" value="ECO:0007669"/>
    <property type="project" value="UniProtKB-EC"/>
</dbReference>
<keyword evidence="5" id="KW-0456">Lyase</keyword>
<dbReference type="Proteomes" id="UP000323046">
    <property type="component" value="Chromosome"/>
</dbReference>
<dbReference type="InterPro" id="IPR014710">
    <property type="entry name" value="RmlC-like_jellyroll"/>
</dbReference>
<dbReference type="PANTHER" id="PTHR39289:SF1">
    <property type="entry name" value="L-ECTOINE SYNTHASE"/>
    <property type="match status" value="1"/>
</dbReference>
<organism evidence="8 9">
    <name type="scientific">Streptomyces venezuelae</name>
    <dbReference type="NCBI Taxonomy" id="54571"/>
    <lineage>
        <taxon>Bacteria</taxon>
        <taxon>Bacillati</taxon>
        <taxon>Actinomycetota</taxon>
        <taxon>Actinomycetes</taxon>
        <taxon>Kitasatosporales</taxon>
        <taxon>Streptomycetaceae</taxon>
        <taxon>Streptomyces</taxon>
    </lineage>
</organism>
<dbReference type="GO" id="GO:0019491">
    <property type="term" value="P:ectoine biosynthetic process"/>
    <property type="evidence" value="ECO:0007669"/>
    <property type="project" value="UniProtKB-UniPathway"/>
</dbReference>
<evidence type="ECO:0000256" key="1">
    <source>
        <dbReference type="ARBA" id="ARBA00005181"/>
    </source>
</evidence>
<gene>
    <name evidence="8" type="ORF">DEJ47_02310</name>
</gene>
<dbReference type="PANTHER" id="PTHR39289">
    <property type="match status" value="1"/>
</dbReference>
<keyword evidence="9" id="KW-1185">Reference proteome</keyword>
<dbReference type="RefSeq" id="WP_150175382.1">
    <property type="nucleotide sequence ID" value="NZ_CP029193.1"/>
</dbReference>
<comment type="catalytic activity">
    <reaction evidence="7">
        <text>(2S)-4-acetamido-2-aminobutanoate = L-ectoine + H2O</text>
        <dbReference type="Rhea" id="RHEA:17281"/>
        <dbReference type="ChEBI" id="CHEBI:15377"/>
        <dbReference type="ChEBI" id="CHEBI:58515"/>
        <dbReference type="ChEBI" id="CHEBI:58929"/>
        <dbReference type="EC" id="4.2.1.108"/>
    </reaction>
</comment>
<comment type="pathway">
    <text evidence="1">Amine and polyamine biosynthesis; ectoine biosynthesis; L-ectoine from L-aspartate 4-semialdehyde: step 3/3.</text>
</comment>
<comment type="similarity">
    <text evidence="2">Belongs to the ectoine synthase family.</text>
</comment>
<dbReference type="InterPro" id="IPR011051">
    <property type="entry name" value="RmlC_Cupin_sf"/>
</dbReference>
<evidence type="ECO:0000256" key="6">
    <source>
        <dbReference type="ARBA" id="ARBA00033271"/>
    </source>
</evidence>
<evidence type="ECO:0000256" key="7">
    <source>
        <dbReference type="ARBA" id="ARBA00048714"/>
    </source>
</evidence>
<dbReference type="OrthoDB" id="4406415at2"/>
<dbReference type="SUPFAM" id="SSF51182">
    <property type="entry name" value="RmlC-like cupins"/>
    <property type="match status" value="1"/>
</dbReference>
<dbReference type="InterPro" id="IPR010462">
    <property type="entry name" value="Ectoine_synth"/>
</dbReference>
<evidence type="ECO:0000256" key="2">
    <source>
        <dbReference type="ARBA" id="ARBA00009637"/>
    </source>
</evidence>
<dbReference type="Pfam" id="PF06339">
    <property type="entry name" value="Ectoine_synth"/>
    <property type="match status" value="1"/>
</dbReference>